<feature type="chain" id="PRO_5004166110" description="DUF3551 domain-containing protein" evidence="1">
    <location>
        <begin position="20"/>
        <end position="101"/>
    </location>
</feature>
<reference evidence="2" key="1">
    <citation type="submission" date="2006-09" db="EMBL/GenBank/DDBJ databases">
        <title>Complete sequence of Rhodopseudomonas palustris BisA53.</title>
        <authorList>
            <consortium name="US DOE Joint Genome Institute"/>
            <person name="Copeland A."/>
            <person name="Lucas S."/>
            <person name="Lapidus A."/>
            <person name="Barry K."/>
            <person name="Detter J.C."/>
            <person name="Glavina del Rio T."/>
            <person name="Hammon N."/>
            <person name="Israni S."/>
            <person name="Dalin E."/>
            <person name="Tice H."/>
            <person name="Pitluck S."/>
            <person name="Chain P."/>
            <person name="Malfatti S."/>
            <person name="Shin M."/>
            <person name="Vergez L."/>
            <person name="Schmutz J."/>
            <person name="Larimer F."/>
            <person name="Land M."/>
            <person name="Hauser L."/>
            <person name="Pelletier D.A."/>
            <person name="Kyrpides N."/>
            <person name="Kim E."/>
            <person name="Harwood C.S."/>
            <person name="Oda Y."/>
            <person name="Richardson P."/>
        </authorList>
    </citation>
    <scope>NUCLEOTIDE SEQUENCE [LARGE SCALE GENOMIC DNA]</scope>
    <source>
        <strain evidence="2">BisA53</strain>
    </source>
</reference>
<sequence>MRSLIVVALTAASAFAVTAASSPAQARDFAYCLQGEEWGYPGHCQFASLDECQATASGTSADCGLNPRVAFGVDRPFGAYAGMRPGDDAYAYSPADPRGRW</sequence>
<evidence type="ECO:0000256" key="1">
    <source>
        <dbReference type="SAM" id="SignalP"/>
    </source>
</evidence>
<dbReference type="AlphaFoldDB" id="Q07J24"/>
<dbReference type="HOGENOM" id="CLU_171100_0_0_5"/>
<feature type="signal peptide" evidence="1">
    <location>
        <begin position="1"/>
        <end position="19"/>
    </location>
</feature>
<keyword evidence="1" id="KW-0732">Signal</keyword>
<dbReference type="KEGG" id="rpe:RPE_4135"/>
<organism evidence="2">
    <name type="scientific">Rhodopseudomonas palustris (strain BisA53)</name>
    <dbReference type="NCBI Taxonomy" id="316055"/>
    <lineage>
        <taxon>Bacteria</taxon>
        <taxon>Pseudomonadati</taxon>
        <taxon>Pseudomonadota</taxon>
        <taxon>Alphaproteobacteria</taxon>
        <taxon>Hyphomicrobiales</taxon>
        <taxon>Nitrobacteraceae</taxon>
        <taxon>Rhodopseudomonas</taxon>
    </lineage>
</organism>
<accession>Q07J24</accession>
<dbReference type="eggNOG" id="ENOG503127C">
    <property type="taxonomic scope" value="Bacteria"/>
</dbReference>
<dbReference type="EMBL" id="CP000463">
    <property type="protein sequence ID" value="ABJ08060.1"/>
    <property type="molecule type" value="Genomic_DNA"/>
</dbReference>
<protein>
    <recommendedName>
        <fullName evidence="3">DUF3551 domain-containing protein</fullName>
    </recommendedName>
</protein>
<dbReference type="Pfam" id="PF12071">
    <property type="entry name" value="DUF3551"/>
    <property type="match status" value="1"/>
</dbReference>
<dbReference type="OrthoDB" id="8255753at2"/>
<dbReference type="InterPro" id="IPR021937">
    <property type="entry name" value="DUF3551"/>
</dbReference>
<proteinExistence type="predicted"/>
<dbReference type="STRING" id="316055.RPE_4135"/>
<name>Q07J24_RHOP5</name>
<evidence type="ECO:0000313" key="2">
    <source>
        <dbReference type="EMBL" id="ABJ08060.1"/>
    </source>
</evidence>
<evidence type="ECO:0008006" key="3">
    <source>
        <dbReference type="Google" id="ProtNLM"/>
    </source>
</evidence>
<gene>
    <name evidence="2" type="ordered locus">RPE_4135</name>
</gene>